<dbReference type="KEGG" id="nta:107785749"/>
<dbReference type="PANTHER" id="PTHR35304">
    <property type="entry name" value="OS05G0120300 PROTEIN-RELATED"/>
    <property type="match status" value="1"/>
</dbReference>
<sequence>MASACISTNCVNEIARAPIRPTYLNLYKWPESDAEFIKSVVSSRINNQYNGNIKCSHPSNPTVLDSISYRQLYLRSYPFSKEESVCEKIVLKYYGIKRKARNTGDNSSGAQSRSTRENINGIRKAKEISCAALYSIFRRLLSCTVKVDVVD</sequence>
<name>A0A1S3ZE28_TOBAC</name>
<dbReference type="PANTHER" id="PTHR35304:SF1">
    <property type="entry name" value="OS05G0120300 PROTEIN"/>
    <property type="match status" value="1"/>
</dbReference>
<gene>
    <name evidence="2" type="primary">LOC107785749</name>
</gene>
<evidence type="ECO:0000313" key="1">
    <source>
        <dbReference type="Proteomes" id="UP000790787"/>
    </source>
</evidence>
<proteinExistence type="predicted"/>
<protein>
    <submittedName>
        <fullName evidence="2">Uncharacterized protein LOC107785749</fullName>
    </submittedName>
</protein>
<reference evidence="1" key="1">
    <citation type="journal article" date="2014" name="Nat. Commun.">
        <title>The tobacco genome sequence and its comparison with those of tomato and potato.</title>
        <authorList>
            <person name="Sierro N."/>
            <person name="Battey J.N."/>
            <person name="Ouadi S."/>
            <person name="Bakaher N."/>
            <person name="Bovet L."/>
            <person name="Willig A."/>
            <person name="Goepfert S."/>
            <person name="Peitsch M.C."/>
            <person name="Ivanov N.V."/>
        </authorList>
    </citation>
    <scope>NUCLEOTIDE SEQUENCE [LARGE SCALE GENOMIC DNA]</scope>
</reference>
<dbReference type="GeneID" id="107785749"/>
<dbReference type="OMA" id="VRATYMN"/>
<reference evidence="2" key="2">
    <citation type="submission" date="2025-08" db="UniProtKB">
        <authorList>
            <consortium name="RefSeq"/>
        </authorList>
    </citation>
    <scope>IDENTIFICATION</scope>
    <source>
        <tissue evidence="2">Leaf</tissue>
    </source>
</reference>
<dbReference type="STRING" id="4097.A0A1S3ZE28"/>
<organism evidence="1 2">
    <name type="scientific">Nicotiana tabacum</name>
    <name type="common">Common tobacco</name>
    <dbReference type="NCBI Taxonomy" id="4097"/>
    <lineage>
        <taxon>Eukaryota</taxon>
        <taxon>Viridiplantae</taxon>
        <taxon>Streptophyta</taxon>
        <taxon>Embryophyta</taxon>
        <taxon>Tracheophyta</taxon>
        <taxon>Spermatophyta</taxon>
        <taxon>Magnoliopsida</taxon>
        <taxon>eudicotyledons</taxon>
        <taxon>Gunneridae</taxon>
        <taxon>Pentapetalae</taxon>
        <taxon>asterids</taxon>
        <taxon>lamiids</taxon>
        <taxon>Solanales</taxon>
        <taxon>Solanaceae</taxon>
        <taxon>Nicotianoideae</taxon>
        <taxon>Nicotianeae</taxon>
        <taxon>Nicotiana</taxon>
    </lineage>
</organism>
<dbReference type="PaxDb" id="4097-A0A1S3ZE28"/>
<dbReference type="AlphaFoldDB" id="A0A1S3ZE28"/>
<dbReference type="Proteomes" id="UP000790787">
    <property type="component" value="Chromosome 17"/>
</dbReference>
<keyword evidence="1" id="KW-1185">Reference proteome</keyword>
<dbReference type="RefSeq" id="XP_016462609.1">
    <property type="nucleotide sequence ID" value="XM_016607123.1"/>
</dbReference>
<accession>A0A1S3ZE28</accession>
<evidence type="ECO:0000313" key="2">
    <source>
        <dbReference type="RefSeq" id="XP_016462609.1"/>
    </source>
</evidence>
<dbReference type="OrthoDB" id="749576at2759"/>